<feature type="transmembrane region" description="Helical" evidence="7">
    <location>
        <begin position="91"/>
        <end position="115"/>
    </location>
</feature>
<keyword evidence="2 7" id="KW-0812">Transmembrane</keyword>
<evidence type="ECO:0000256" key="2">
    <source>
        <dbReference type="ARBA" id="ARBA00022692"/>
    </source>
</evidence>
<dbReference type="AlphaFoldDB" id="A0AAV3QSC5"/>
<dbReference type="GO" id="GO:0016020">
    <property type="term" value="C:membrane"/>
    <property type="evidence" value="ECO:0007669"/>
    <property type="project" value="UniProtKB-SubCell"/>
</dbReference>
<evidence type="ECO:0000313" key="9">
    <source>
        <dbReference type="EMBL" id="GAA0164982.1"/>
    </source>
</evidence>
<name>A0AAV3QSC5_LITER</name>
<reference evidence="9 10" key="1">
    <citation type="submission" date="2024-01" db="EMBL/GenBank/DDBJ databases">
        <title>The complete chloroplast genome sequence of Lithospermum erythrorhizon: insights into the phylogenetic relationship among Boraginaceae species and the maternal lineages of purple gromwells.</title>
        <authorList>
            <person name="Okada T."/>
            <person name="Watanabe K."/>
        </authorList>
    </citation>
    <scope>NUCLEOTIDE SEQUENCE [LARGE SCALE GENOMIC DNA]</scope>
</reference>
<keyword evidence="3 7" id="KW-1133">Transmembrane helix</keyword>
<evidence type="ECO:0000256" key="4">
    <source>
        <dbReference type="ARBA" id="ARBA00023136"/>
    </source>
</evidence>
<proteinExistence type="inferred from homology"/>
<feature type="transmembrane region" description="Helical" evidence="7">
    <location>
        <begin position="50"/>
        <end position="71"/>
    </location>
</feature>
<comment type="subcellular location">
    <subcellularLocation>
        <location evidence="1">Membrane</location>
        <topology evidence="1">Multi-pass membrane protein</topology>
    </subcellularLocation>
</comment>
<dbReference type="Proteomes" id="UP001454036">
    <property type="component" value="Unassembled WGS sequence"/>
</dbReference>
<evidence type="ECO:0000256" key="6">
    <source>
        <dbReference type="SAM" id="MobiDB-lite"/>
    </source>
</evidence>
<gene>
    <name evidence="9" type="ORF">LIER_20496</name>
</gene>
<dbReference type="PANTHER" id="PTHR21576:SF29">
    <property type="entry name" value="NODULIN-LIKE DOMAIN-CONTAINING PROTEIN"/>
    <property type="match status" value="1"/>
</dbReference>
<feature type="domain" description="Nodulin-like" evidence="8">
    <location>
        <begin position="1"/>
        <end position="95"/>
    </location>
</feature>
<accession>A0AAV3QSC5</accession>
<dbReference type="PANTHER" id="PTHR21576">
    <property type="entry name" value="UNCHARACTERIZED NODULIN-LIKE PROTEIN"/>
    <property type="match status" value="1"/>
</dbReference>
<keyword evidence="10" id="KW-1185">Reference proteome</keyword>
<evidence type="ECO:0000259" key="8">
    <source>
        <dbReference type="Pfam" id="PF06813"/>
    </source>
</evidence>
<dbReference type="EMBL" id="BAABME010005215">
    <property type="protein sequence ID" value="GAA0164982.1"/>
    <property type="molecule type" value="Genomic_DNA"/>
</dbReference>
<comment type="caution">
    <text evidence="9">The sequence shown here is derived from an EMBL/GenBank/DDBJ whole genome shotgun (WGS) entry which is preliminary data.</text>
</comment>
<feature type="region of interest" description="Disordered" evidence="6">
    <location>
        <begin position="132"/>
        <end position="161"/>
    </location>
</feature>
<sequence>MIWLAVTSKIAKPKVWQMCTYMCLAAHSQNFANTGVLVTSVRNFPESRGVMIGLLKGFIGLSGAIFTQIYLAVYGDDSKSLILLIGWLPAAISAVNAGSATVVCALLFSPLLIAIKEEFVLWNQKKELIGDPKTTIDNPSATESKAALPDQTSTTEQEEKATASWFEDIFSKPDRGEERTTQSYKHC</sequence>
<dbReference type="InterPro" id="IPR036259">
    <property type="entry name" value="MFS_trans_sf"/>
</dbReference>
<comment type="similarity">
    <text evidence="5">Belongs to the major facilitator superfamily. Phosphate:H(+) symporter (TC 2.A.1.9) family.</text>
</comment>
<evidence type="ECO:0000256" key="7">
    <source>
        <dbReference type="SAM" id="Phobius"/>
    </source>
</evidence>
<dbReference type="InterPro" id="IPR010658">
    <property type="entry name" value="Nodulin-like"/>
</dbReference>
<evidence type="ECO:0000256" key="5">
    <source>
        <dbReference type="ARBA" id="ARBA00044504"/>
    </source>
</evidence>
<keyword evidence="4 7" id="KW-0472">Membrane</keyword>
<evidence type="ECO:0000313" key="10">
    <source>
        <dbReference type="Proteomes" id="UP001454036"/>
    </source>
</evidence>
<dbReference type="SUPFAM" id="SSF103473">
    <property type="entry name" value="MFS general substrate transporter"/>
    <property type="match status" value="1"/>
</dbReference>
<dbReference type="Pfam" id="PF06813">
    <property type="entry name" value="Nodulin-like"/>
    <property type="match status" value="1"/>
</dbReference>
<protein>
    <recommendedName>
        <fullName evidence="8">Nodulin-like domain-containing protein</fullName>
    </recommendedName>
</protein>
<organism evidence="9 10">
    <name type="scientific">Lithospermum erythrorhizon</name>
    <name type="common">Purple gromwell</name>
    <name type="synonym">Lithospermum officinale var. erythrorhizon</name>
    <dbReference type="NCBI Taxonomy" id="34254"/>
    <lineage>
        <taxon>Eukaryota</taxon>
        <taxon>Viridiplantae</taxon>
        <taxon>Streptophyta</taxon>
        <taxon>Embryophyta</taxon>
        <taxon>Tracheophyta</taxon>
        <taxon>Spermatophyta</taxon>
        <taxon>Magnoliopsida</taxon>
        <taxon>eudicotyledons</taxon>
        <taxon>Gunneridae</taxon>
        <taxon>Pentapetalae</taxon>
        <taxon>asterids</taxon>
        <taxon>lamiids</taxon>
        <taxon>Boraginales</taxon>
        <taxon>Boraginaceae</taxon>
        <taxon>Boraginoideae</taxon>
        <taxon>Lithospermeae</taxon>
        <taxon>Lithospermum</taxon>
    </lineage>
</organism>
<evidence type="ECO:0000256" key="1">
    <source>
        <dbReference type="ARBA" id="ARBA00004141"/>
    </source>
</evidence>
<evidence type="ECO:0000256" key="3">
    <source>
        <dbReference type="ARBA" id="ARBA00022989"/>
    </source>
</evidence>